<keyword evidence="8 11" id="KW-0472">Membrane</keyword>
<evidence type="ECO:0000256" key="12">
    <source>
        <dbReference type="SAM" id="SignalP"/>
    </source>
</evidence>
<organism evidence="14 15">
    <name type="scientific">Mortierella isabellina</name>
    <name type="common">Filamentous fungus</name>
    <name type="synonym">Umbelopsis isabellina</name>
    <dbReference type="NCBI Taxonomy" id="91625"/>
    <lineage>
        <taxon>Eukaryota</taxon>
        <taxon>Fungi</taxon>
        <taxon>Fungi incertae sedis</taxon>
        <taxon>Mucoromycota</taxon>
        <taxon>Mucoromycotina</taxon>
        <taxon>Umbelopsidomycetes</taxon>
        <taxon>Umbelopsidales</taxon>
        <taxon>Umbelopsidaceae</taxon>
        <taxon>Umbelopsis</taxon>
    </lineage>
</organism>
<comment type="caution">
    <text evidence="14">The sequence shown here is derived from an EMBL/GenBank/DDBJ whole genome shotgun (WGS) entry which is preliminary data.</text>
</comment>
<keyword evidence="5 11" id="KW-0812">Transmembrane</keyword>
<keyword evidence="3 9" id="KW-0728">SH3 domain</keyword>
<accession>A0A8H7Q333</accession>
<name>A0A8H7Q333_MORIS</name>
<comment type="subcellular location">
    <subcellularLocation>
        <location evidence="1">Cell membrane</location>
        <topology evidence="1">Multi-pass membrane protein</topology>
    </subcellularLocation>
</comment>
<protein>
    <recommendedName>
        <fullName evidence="13">SH3 domain-containing protein</fullName>
    </recommendedName>
</protein>
<gene>
    <name evidence="14" type="ORF">INT43_000332</name>
</gene>
<dbReference type="CDD" id="cd11855">
    <property type="entry name" value="SH3_Sho1p"/>
    <property type="match status" value="1"/>
</dbReference>
<dbReference type="Gene3D" id="2.30.30.40">
    <property type="entry name" value="SH3 Domains"/>
    <property type="match status" value="1"/>
</dbReference>
<evidence type="ECO:0000313" key="14">
    <source>
        <dbReference type="EMBL" id="KAG2184423.1"/>
    </source>
</evidence>
<evidence type="ECO:0000313" key="15">
    <source>
        <dbReference type="Proteomes" id="UP000654370"/>
    </source>
</evidence>
<evidence type="ECO:0000256" key="3">
    <source>
        <dbReference type="ARBA" id="ARBA00022443"/>
    </source>
</evidence>
<dbReference type="GO" id="GO:0005886">
    <property type="term" value="C:plasma membrane"/>
    <property type="evidence" value="ECO:0007669"/>
    <property type="project" value="UniProtKB-SubCell"/>
</dbReference>
<evidence type="ECO:0000256" key="6">
    <source>
        <dbReference type="ARBA" id="ARBA00022989"/>
    </source>
</evidence>
<dbReference type="PRINTS" id="PR00452">
    <property type="entry name" value="SH3DOMAIN"/>
</dbReference>
<keyword evidence="12" id="KW-0732">Signal</keyword>
<dbReference type="SUPFAM" id="SSF50044">
    <property type="entry name" value="SH3-domain"/>
    <property type="match status" value="1"/>
</dbReference>
<dbReference type="SMART" id="SM00326">
    <property type="entry name" value="SH3"/>
    <property type="match status" value="1"/>
</dbReference>
<dbReference type="Proteomes" id="UP000654370">
    <property type="component" value="Unassembled WGS sequence"/>
</dbReference>
<proteinExistence type="inferred from homology"/>
<evidence type="ECO:0000256" key="10">
    <source>
        <dbReference type="SAM" id="MobiDB-lite"/>
    </source>
</evidence>
<reference evidence="14" key="1">
    <citation type="submission" date="2020-12" db="EMBL/GenBank/DDBJ databases">
        <title>Metabolic potential, ecology and presence of endohyphal bacteria is reflected in genomic diversity of Mucoromycotina.</title>
        <authorList>
            <person name="Muszewska A."/>
            <person name="Okrasinska A."/>
            <person name="Steczkiewicz K."/>
            <person name="Drgas O."/>
            <person name="Orlowska M."/>
            <person name="Perlinska-Lenart U."/>
            <person name="Aleksandrzak-Piekarczyk T."/>
            <person name="Szatraj K."/>
            <person name="Zielenkiewicz U."/>
            <person name="Pilsyk S."/>
            <person name="Malc E."/>
            <person name="Mieczkowski P."/>
            <person name="Kruszewska J.S."/>
            <person name="Biernat P."/>
            <person name="Pawlowska J."/>
        </authorList>
    </citation>
    <scope>NUCLEOTIDE SEQUENCE</scope>
    <source>
        <strain evidence="14">WA0000067209</strain>
    </source>
</reference>
<evidence type="ECO:0000256" key="1">
    <source>
        <dbReference type="ARBA" id="ARBA00004651"/>
    </source>
</evidence>
<evidence type="ECO:0000256" key="2">
    <source>
        <dbReference type="ARBA" id="ARBA00009739"/>
    </source>
</evidence>
<evidence type="ECO:0000256" key="9">
    <source>
        <dbReference type="PROSITE-ProRule" id="PRU00192"/>
    </source>
</evidence>
<dbReference type="EMBL" id="JAEPQZ010000002">
    <property type="protein sequence ID" value="KAG2184423.1"/>
    <property type="molecule type" value="Genomic_DNA"/>
</dbReference>
<dbReference type="OrthoDB" id="5983572at2759"/>
<keyword evidence="15" id="KW-1185">Reference proteome</keyword>
<evidence type="ECO:0000256" key="5">
    <source>
        <dbReference type="ARBA" id="ARBA00022692"/>
    </source>
</evidence>
<feature type="transmembrane region" description="Helical" evidence="11">
    <location>
        <begin position="66"/>
        <end position="84"/>
    </location>
</feature>
<evidence type="ECO:0000256" key="4">
    <source>
        <dbReference type="ARBA" id="ARBA00022475"/>
    </source>
</evidence>
<keyword evidence="6 11" id="KW-1133">Transmembrane helix</keyword>
<keyword evidence="7" id="KW-0346">Stress response</keyword>
<sequence>MFLLITVLLSLVGWVVTFGAACAVGTALADGYPTTWWIVIFELLLILGVCFVIITDTMLHYRHVILTFLAVSIVYLTSNLSAFVPSSAGAARALSAGMIIMIIMQFLWVFVFGSHEDSYIATAANGNGRNGGMHSGNGLGLGAGNGNVLNNGTGNGNGHGMGFGAAAAAAPAFFAGNRAEKEELESKNAGQSMPLGNVGYPEMNGQNGGVYQANHPAQTLAPAGAGAGAGAAAAGVGSAPSGGVSGSASPLQYNEQVTALHAYQANPDDATELSFAKGENLEVVERKGNWWQARKEDGTIGIVPSNYFAN</sequence>
<evidence type="ECO:0000256" key="11">
    <source>
        <dbReference type="SAM" id="Phobius"/>
    </source>
</evidence>
<evidence type="ECO:0000259" key="13">
    <source>
        <dbReference type="PROSITE" id="PS50002"/>
    </source>
</evidence>
<keyword evidence="4" id="KW-1003">Cell membrane</keyword>
<evidence type="ECO:0000256" key="8">
    <source>
        <dbReference type="ARBA" id="ARBA00023136"/>
    </source>
</evidence>
<evidence type="ECO:0000256" key="7">
    <source>
        <dbReference type="ARBA" id="ARBA00023016"/>
    </source>
</evidence>
<dbReference type="AlphaFoldDB" id="A0A8H7Q333"/>
<feature type="transmembrane region" description="Helical" evidence="11">
    <location>
        <begin position="35"/>
        <end position="54"/>
    </location>
</feature>
<dbReference type="InterPro" id="IPR001452">
    <property type="entry name" value="SH3_domain"/>
</dbReference>
<dbReference type="InterPro" id="IPR035522">
    <property type="entry name" value="Sho1_SH3"/>
</dbReference>
<feature type="transmembrane region" description="Helical" evidence="11">
    <location>
        <begin position="90"/>
        <end position="111"/>
    </location>
</feature>
<feature type="region of interest" description="Disordered" evidence="10">
    <location>
        <begin position="179"/>
        <end position="199"/>
    </location>
</feature>
<dbReference type="InterPro" id="IPR036028">
    <property type="entry name" value="SH3-like_dom_sf"/>
</dbReference>
<feature type="domain" description="SH3" evidence="13">
    <location>
        <begin position="252"/>
        <end position="310"/>
    </location>
</feature>
<dbReference type="Pfam" id="PF00018">
    <property type="entry name" value="SH3_1"/>
    <property type="match status" value="1"/>
</dbReference>
<dbReference type="PROSITE" id="PS50002">
    <property type="entry name" value="SH3"/>
    <property type="match status" value="1"/>
</dbReference>
<feature type="signal peptide" evidence="12">
    <location>
        <begin position="1"/>
        <end position="17"/>
    </location>
</feature>
<comment type="similarity">
    <text evidence="2">Belongs to the SHO1 family.</text>
</comment>
<feature type="chain" id="PRO_5034873987" description="SH3 domain-containing protein" evidence="12">
    <location>
        <begin position="18"/>
        <end position="310"/>
    </location>
</feature>